<gene>
    <name evidence="1" type="ORF">IMCC3135_19570</name>
</gene>
<name>A0A2Z2NRL0_9GAMM</name>
<evidence type="ECO:0000313" key="1">
    <source>
        <dbReference type="EMBL" id="ASJ73993.1"/>
    </source>
</evidence>
<organism evidence="1 2">
    <name type="scientific">Granulosicoccus antarcticus IMCC3135</name>
    <dbReference type="NCBI Taxonomy" id="1192854"/>
    <lineage>
        <taxon>Bacteria</taxon>
        <taxon>Pseudomonadati</taxon>
        <taxon>Pseudomonadota</taxon>
        <taxon>Gammaproteobacteria</taxon>
        <taxon>Chromatiales</taxon>
        <taxon>Granulosicoccaceae</taxon>
        <taxon>Granulosicoccus</taxon>
    </lineage>
</organism>
<reference evidence="1 2" key="1">
    <citation type="submission" date="2016-12" db="EMBL/GenBank/DDBJ databases">
        <authorList>
            <person name="Song W.-J."/>
            <person name="Kurnit D.M."/>
        </authorList>
    </citation>
    <scope>NUCLEOTIDE SEQUENCE [LARGE SCALE GENOMIC DNA]</scope>
    <source>
        <strain evidence="1 2">IMCC3135</strain>
    </source>
</reference>
<protein>
    <submittedName>
        <fullName evidence="1">Uncharacterized protein</fullName>
    </submittedName>
</protein>
<sequence length="121" mass="13445">MFSIGRVCAKLGKQPLHQRRRARVGNGCDGAPIEYGESAHLDGLNSHQLIGFKDKELSFVCMSKPHRRLEEPMRSDAIGSDGLRENASEINQSQPRVILHELICSSENRSIEFVPGIFGKS</sequence>
<dbReference type="KEGG" id="gai:IMCC3135_19570"/>
<accession>A0A2Z2NRL0</accession>
<proteinExistence type="predicted"/>
<keyword evidence="2" id="KW-1185">Reference proteome</keyword>
<dbReference type="AlphaFoldDB" id="A0A2Z2NRL0"/>
<evidence type="ECO:0000313" key="2">
    <source>
        <dbReference type="Proteomes" id="UP000250079"/>
    </source>
</evidence>
<dbReference type="EMBL" id="CP018632">
    <property type="protein sequence ID" value="ASJ73993.1"/>
    <property type="molecule type" value="Genomic_DNA"/>
</dbReference>
<dbReference type="Proteomes" id="UP000250079">
    <property type="component" value="Chromosome"/>
</dbReference>